<dbReference type="InterPro" id="IPR034768">
    <property type="entry name" value="4FE4S_WBL"/>
</dbReference>
<dbReference type="EMBL" id="LR798276">
    <property type="protein sequence ID" value="CAB5219091.1"/>
    <property type="molecule type" value="Genomic_DNA"/>
</dbReference>
<sequence>MSDMDWTGAACIDKYETEQFDDIFFPESGEGYAYAIAKAKLLCSKCPLALQCFEFAMKNRYEGVWGNSTTQERDNMRLSPRYKREHVISLVEIVDKVS</sequence>
<reference evidence="3" key="1">
    <citation type="submission" date="2020-05" db="EMBL/GenBank/DDBJ databases">
        <authorList>
            <person name="Chiriac C."/>
            <person name="Salcher M."/>
            <person name="Ghai R."/>
            <person name="Kavagutti S V."/>
        </authorList>
    </citation>
    <scope>NUCLEOTIDE SEQUENCE</scope>
</reference>
<dbReference type="Pfam" id="PF02467">
    <property type="entry name" value="Whib"/>
    <property type="match status" value="1"/>
</dbReference>
<dbReference type="EMBL" id="LR796220">
    <property type="protein sequence ID" value="CAB4128007.1"/>
    <property type="molecule type" value="Genomic_DNA"/>
</dbReference>
<evidence type="ECO:0000259" key="1">
    <source>
        <dbReference type="PROSITE" id="PS51674"/>
    </source>
</evidence>
<dbReference type="PROSITE" id="PS51674">
    <property type="entry name" value="4FE4S_WBL"/>
    <property type="match status" value="1"/>
</dbReference>
<evidence type="ECO:0000313" key="3">
    <source>
        <dbReference type="EMBL" id="CAB5219091.1"/>
    </source>
</evidence>
<evidence type="ECO:0000313" key="2">
    <source>
        <dbReference type="EMBL" id="CAB4128007.1"/>
    </source>
</evidence>
<accession>A0A6J7WLW9</accession>
<protein>
    <submittedName>
        <fullName evidence="3">WhiB-like iron-sulfur binding domain containing protein</fullName>
    </submittedName>
</protein>
<organism evidence="3">
    <name type="scientific">uncultured Caudovirales phage</name>
    <dbReference type="NCBI Taxonomy" id="2100421"/>
    <lineage>
        <taxon>Viruses</taxon>
        <taxon>Duplodnaviria</taxon>
        <taxon>Heunggongvirae</taxon>
        <taxon>Uroviricota</taxon>
        <taxon>Caudoviricetes</taxon>
        <taxon>Peduoviridae</taxon>
        <taxon>Maltschvirus</taxon>
        <taxon>Maltschvirus maltsch</taxon>
    </lineage>
</organism>
<gene>
    <name evidence="2" type="ORF">UFOVP110_4</name>
    <name evidence="3" type="ORF">UFOVP223_26</name>
</gene>
<proteinExistence type="predicted"/>
<feature type="domain" description="4Fe-4S Wbl-type" evidence="1">
    <location>
        <begin position="10"/>
        <end position="75"/>
    </location>
</feature>
<name>A0A6J7WLW9_9CAUD</name>